<name>A0A0D2LI90_9CHLO</name>
<protein>
    <submittedName>
        <fullName evidence="2">Uncharacterized protein</fullName>
    </submittedName>
</protein>
<dbReference type="GeneID" id="25734687"/>
<accession>A0A0D2LI90</accession>
<feature type="coiled-coil region" evidence="1">
    <location>
        <begin position="43"/>
        <end position="77"/>
    </location>
</feature>
<evidence type="ECO:0000313" key="2">
    <source>
        <dbReference type="EMBL" id="KIZ06144.1"/>
    </source>
</evidence>
<evidence type="ECO:0000256" key="1">
    <source>
        <dbReference type="SAM" id="Coils"/>
    </source>
</evidence>
<gene>
    <name evidence="2" type="ORF">MNEG_1809</name>
</gene>
<organism evidence="2 3">
    <name type="scientific">Monoraphidium neglectum</name>
    <dbReference type="NCBI Taxonomy" id="145388"/>
    <lineage>
        <taxon>Eukaryota</taxon>
        <taxon>Viridiplantae</taxon>
        <taxon>Chlorophyta</taxon>
        <taxon>core chlorophytes</taxon>
        <taxon>Chlorophyceae</taxon>
        <taxon>CS clade</taxon>
        <taxon>Sphaeropleales</taxon>
        <taxon>Selenastraceae</taxon>
        <taxon>Monoraphidium</taxon>
    </lineage>
</organism>
<dbReference type="KEGG" id="mng:MNEG_1809"/>
<dbReference type="EMBL" id="KK100409">
    <property type="protein sequence ID" value="KIZ06144.1"/>
    <property type="molecule type" value="Genomic_DNA"/>
</dbReference>
<dbReference type="AlphaFoldDB" id="A0A0D2LI90"/>
<proteinExistence type="predicted"/>
<reference evidence="2 3" key="1">
    <citation type="journal article" date="2013" name="BMC Genomics">
        <title>Reconstruction of the lipid metabolism for the microalga Monoraphidium neglectum from its genome sequence reveals characteristics suitable for biofuel production.</title>
        <authorList>
            <person name="Bogen C."/>
            <person name="Al-Dilaimi A."/>
            <person name="Albersmeier A."/>
            <person name="Wichmann J."/>
            <person name="Grundmann M."/>
            <person name="Rupp O."/>
            <person name="Lauersen K.J."/>
            <person name="Blifernez-Klassen O."/>
            <person name="Kalinowski J."/>
            <person name="Goesmann A."/>
            <person name="Mussgnug J.H."/>
            <person name="Kruse O."/>
        </authorList>
    </citation>
    <scope>NUCLEOTIDE SEQUENCE [LARGE SCALE GENOMIC DNA]</scope>
    <source>
        <strain evidence="2 3">SAG 48.87</strain>
    </source>
</reference>
<sequence length="90" mass="9739">MSHLHADHTGGALLSSPKASYPNAAAVRSAVLQDPRGPPSYRLKIARERLVQVQAEMKMVMDELLLLQLDLEQSEEREGEDAGGRASTAA</sequence>
<keyword evidence="1" id="KW-0175">Coiled coil</keyword>
<dbReference type="RefSeq" id="XP_013905163.1">
    <property type="nucleotide sequence ID" value="XM_014049709.1"/>
</dbReference>
<keyword evidence="3" id="KW-1185">Reference proteome</keyword>
<dbReference type="Proteomes" id="UP000054498">
    <property type="component" value="Unassembled WGS sequence"/>
</dbReference>
<evidence type="ECO:0000313" key="3">
    <source>
        <dbReference type="Proteomes" id="UP000054498"/>
    </source>
</evidence>